<comment type="caution">
    <text evidence="1">The sequence shown here is derived from an EMBL/GenBank/DDBJ whole genome shotgun (WGS) entry which is preliminary data.</text>
</comment>
<dbReference type="Proteomes" id="UP000681967">
    <property type="component" value="Unassembled WGS sequence"/>
</dbReference>
<sequence>MSDAPTLHSFGLLKRNSDLLHKHSIGFISSSKTKKIALSLVSPQISSNPLSIIGEYTVDRENRIGKLKLPQEFGIHLNSIFIQQLMDLLDSKLLYHFYLHSKGSLNISLHLVEALRIGNDIATHSSLTAQYNPQSVSQVSVTASTKYYGKECQSSLYALFKQHQVIVRGLLHTADNQNYTYEMDVSLDNDSLTGHTERTNGQETTIADIDTKKCTATGKYYRCYKGDITVRTGTSSSENKDTFDVSWGRDTAKLDIKVSNYVELSFGHSHTGRVRDANFSSRKNIEGKILQPNKRGAFNFSSSTDKEDGKWNDVQIQTTSNDMKTGQKSCVADIRFNQKITDKRSGQFQRKFNVNVERQGLPAIIWSSDSFSCSNNPSYVIYGVCQATTFNIKANNLLIQRVRQRFQLAVDPRLSNPLGQVTYDGTLNLDSKHDPTLGPHTVKFDLNRLREEAIDIDLSYQKRVDEKPMSLNLKVNIPQQNPISIKYDEIIRSKTGFNGVLKYSFNANDSKLKKSIRVMLTNRMLIVIQ</sequence>
<gene>
    <name evidence="1" type="ORF">BYL167_LOCUS45585</name>
</gene>
<name>A0A8S3AMX0_9BILA</name>
<accession>A0A8S3AMX0</accession>
<reference evidence="1" key="1">
    <citation type="submission" date="2021-02" db="EMBL/GenBank/DDBJ databases">
        <authorList>
            <person name="Nowell W R."/>
        </authorList>
    </citation>
    <scope>NUCLEOTIDE SEQUENCE</scope>
</reference>
<dbReference type="EMBL" id="CAJOBH010126831">
    <property type="protein sequence ID" value="CAF4738579.1"/>
    <property type="molecule type" value="Genomic_DNA"/>
</dbReference>
<protein>
    <submittedName>
        <fullName evidence="1">Uncharacterized protein</fullName>
    </submittedName>
</protein>
<evidence type="ECO:0000313" key="1">
    <source>
        <dbReference type="EMBL" id="CAF4738579.1"/>
    </source>
</evidence>
<proteinExistence type="predicted"/>
<dbReference type="AlphaFoldDB" id="A0A8S3AMX0"/>
<evidence type="ECO:0000313" key="2">
    <source>
        <dbReference type="Proteomes" id="UP000681967"/>
    </source>
</evidence>
<organism evidence="1 2">
    <name type="scientific">Rotaria magnacalcarata</name>
    <dbReference type="NCBI Taxonomy" id="392030"/>
    <lineage>
        <taxon>Eukaryota</taxon>
        <taxon>Metazoa</taxon>
        <taxon>Spiralia</taxon>
        <taxon>Gnathifera</taxon>
        <taxon>Rotifera</taxon>
        <taxon>Eurotatoria</taxon>
        <taxon>Bdelloidea</taxon>
        <taxon>Philodinida</taxon>
        <taxon>Philodinidae</taxon>
        <taxon>Rotaria</taxon>
    </lineage>
</organism>